<dbReference type="InterPro" id="IPR000253">
    <property type="entry name" value="FHA_dom"/>
</dbReference>
<dbReference type="Proteomes" id="UP000540698">
    <property type="component" value="Unassembled WGS sequence"/>
</dbReference>
<dbReference type="InterPro" id="IPR036388">
    <property type="entry name" value="WH-like_DNA-bd_sf"/>
</dbReference>
<accession>A0A7X6L2F7</accession>
<dbReference type="InterPro" id="IPR008984">
    <property type="entry name" value="SMAD_FHA_dom_sf"/>
</dbReference>
<keyword evidence="1" id="KW-0597">Phosphoprotein</keyword>
<gene>
    <name evidence="3" type="ORF">HGB38_09410</name>
</gene>
<dbReference type="GO" id="GO:0003677">
    <property type="term" value="F:DNA binding"/>
    <property type="evidence" value="ECO:0007669"/>
    <property type="project" value="InterPro"/>
</dbReference>
<dbReference type="PANTHER" id="PTHR23308">
    <property type="entry name" value="NUCLEAR INHIBITOR OF PROTEIN PHOSPHATASE-1"/>
    <property type="match status" value="1"/>
</dbReference>
<dbReference type="AlphaFoldDB" id="A0A7X6L2F7"/>
<evidence type="ECO:0000313" key="3">
    <source>
        <dbReference type="EMBL" id="NKY26434.1"/>
    </source>
</evidence>
<protein>
    <submittedName>
        <fullName evidence="3">FHA domain-containing protein</fullName>
    </submittedName>
</protein>
<dbReference type="RefSeq" id="WP_084498826.1">
    <property type="nucleotide sequence ID" value="NZ_JAAXOS010000004.1"/>
</dbReference>
<evidence type="ECO:0000313" key="4">
    <source>
        <dbReference type="Proteomes" id="UP000540698"/>
    </source>
</evidence>
<name>A0A7X6L2F7_9NOCA</name>
<sequence>MSTFSGPQALRRGLYPLTGQSAWPRSAVPSTSPRPVVQERIREISLDGGASRMTIGRSGAADIAVPSDPTVSRLHAIIERVGGCWVIVDDGLSKNGTFVNGERVGGRRKLGSGDTIRVGRSVFVFRAADSFDEEMTLAHSPLPTRNSLTPAQYLVLEALCRPYDARDGYSYPAANRQIADDLCLSLSTVKTHMRALFRIFQVEALPPNQKRLFLVERAVELGVVSDQER</sequence>
<dbReference type="Pfam" id="PF00498">
    <property type="entry name" value="FHA"/>
    <property type="match status" value="1"/>
</dbReference>
<feature type="domain" description="FHA" evidence="2">
    <location>
        <begin position="53"/>
        <end position="104"/>
    </location>
</feature>
<organism evidence="3 4">
    <name type="scientific">Nocardia gamkensis</name>
    <dbReference type="NCBI Taxonomy" id="352869"/>
    <lineage>
        <taxon>Bacteria</taxon>
        <taxon>Bacillati</taxon>
        <taxon>Actinomycetota</taxon>
        <taxon>Actinomycetes</taxon>
        <taxon>Mycobacteriales</taxon>
        <taxon>Nocardiaceae</taxon>
        <taxon>Nocardia</taxon>
    </lineage>
</organism>
<comment type="caution">
    <text evidence="3">The sequence shown here is derived from an EMBL/GenBank/DDBJ whole genome shotgun (WGS) entry which is preliminary data.</text>
</comment>
<dbReference type="EMBL" id="JAAXOS010000004">
    <property type="protein sequence ID" value="NKY26434.1"/>
    <property type="molecule type" value="Genomic_DNA"/>
</dbReference>
<dbReference type="Gene3D" id="2.60.200.20">
    <property type="match status" value="1"/>
</dbReference>
<dbReference type="PROSITE" id="PS50006">
    <property type="entry name" value="FHA_DOMAIN"/>
    <property type="match status" value="1"/>
</dbReference>
<evidence type="ECO:0000256" key="1">
    <source>
        <dbReference type="ARBA" id="ARBA00022553"/>
    </source>
</evidence>
<reference evidence="3 4" key="1">
    <citation type="submission" date="2020-04" db="EMBL/GenBank/DDBJ databases">
        <title>MicrobeNet Type strains.</title>
        <authorList>
            <person name="Nicholson A.C."/>
        </authorList>
    </citation>
    <scope>NUCLEOTIDE SEQUENCE [LARGE SCALE GENOMIC DNA]</scope>
    <source>
        <strain evidence="3 4">DSM 44956</strain>
    </source>
</reference>
<keyword evidence="4" id="KW-1185">Reference proteome</keyword>
<evidence type="ECO:0000259" key="2">
    <source>
        <dbReference type="PROSITE" id="PS50006"/>
    </source>
</evidence>
<dbReference type="Gene3D" id="1.10.10.10">
    <property type="entry name" value="Winged helix-like DNA-binding domain superfamily/Winged helix DNA-binding domain"/>
    <property type="match status" value="1"/>
</dbReference>
<proteinExistence type="predicted"/>
<dbReference type="InterPro" id="IPR050923">
    <property type="entry name" value="Cell_Proc_Reg/RNA_Proc"/>
</dbReference>
<dbReference type="GO" id="GO:0006355">
    <property type="term" value="P:regulation of DNA-templated transcription"/>
    <property type="evidence" value="ECO:0007669"/>
    <property type="project" value="InterPro"/>
</dbReference>
<dbReference type="SUPFAM" id="SSF46894">
    <property type="entry name" value="C-terminal effector domain of the bipartite response regulators"/>
    <property type="match status" value="1"/>
</dbReference>
<dbReference type="SUPFAM" id="SSF49879">
    <property type="entry name" value="SMAD/FHA domain"/>
    <property type="match status" value="1"/>
</dbReference>
<dbReference type="InterPro" id="IPR016032">
    <property type="entry name" value="Sig_transdc_resp-reg_C-effctor"/>
</dbReference>
<dbReference type="CDD" id="cd00060">
    <property type="entry name" value="FHA"/>
    <property type="match status" value="1"/>
</dbReference>
<dbReference type="SMART" id="SM00240">
    <property type="entry name" value="FHA"/>
    <property type="match status" value="1"/>
</dbReference>